<evidence type="ECO:0000313" key="2">
    <source>
        <dbReference type="Proteomes" id="UP000003763"/>
    </source>
</evidence>
<name>G5HPZ7_9FIRM</name>
<reference evidence="1 2" key="1">
    <citation type="submission" date="2011-08" db="EMBL/GenBank/DDBJ databases">
        <title>The Genome Sequence of Clostridium citroniae WAL-17108.</title>
        <authorList>
            <consortium name="The Broad Institute Genome Sequencing Platform"/>
            <person name="Earl A."/>
            <person name="Ward D."/>
            <person name="Feldgarden M."/>
            <person name="Gevers D."/>
            <person name="Finegold S.M."/>
            <person name="Summanen P.H."/>
            <person name="Molitoris D.R."/>
            <person name="Vaisanen M.L."/>
            <person name="Daigneault M."/>
            <person name="Allen-Vercoe E."/>
            <person name="Young S.K."/>
            <person name="Zeng Q."/>
            <person name="Gargeya S."/>
            <person name="Fitzgerald M."/>
            <person name="Haas B."/>
            <person name="Abouelleil A."/>
            <person name="Alvarado L."/>
            <person name="Arachchi H.M."/>
            <person name="Berlin A."/>
            <person name="Brown A."/>
            <person name="Chapman S.B."/>
            <person name="Chen Z."/>
            <person name="Dunbar C."/>
            <person name="Freedman E."/>
            <person name="Gearin G."/>
            <person name="Gellesch M."/>
            <person name="Goldberg J."/>
            <person name="Griggs A."/>
            <person name="Gujja S."/>
            <person name="Heiman D."/>
            <person name="Howarth C."/>
            <person name="Larson L."/>
            <person name="Lui A."/>
            <person name="MacDonald P.J.P."/>
            <person name="Montmayeur A."/>
            <person name="Murphy C."/>
            <person name="Neiman D."/>
            <person name="Pearson M."/>
            <person name="Priest M."/>
            <person name="Roberts A."/>
            <person name="Saif S."/>
            <person name="Shea T."/>
            <person name="Shenoy N."/>
            <person name="Sisk P."/>
            <person name="Stolte C."/>
            <person name="Sykes S."/>
            <person name="Wortman J."/>
            <person name="Nusbaum C."/>
            <person name="Birren B."/>
        </authorList>
    </citation>
    <scope>NUCLEOTIDE SEQUENCE [LARGE SCALE GENOMIC DNA]</scope>
    <source>
        <strain evidence="1 2">WAL-17108</strain>
    </source>
</reference>
<proteinExistence type="predicted"/>
<dbReference type="CDD" id="cd06661">
    <property type="entry name" value="GGCT_like"/>
    <property type="match status" value="1"/>
</dbReference>
<dbReference type="InterPro" id="IPR013024">
    <property type="entry name" value="GGCT-like"/>
</dbReference>
<dbReference type="eggNOG" id="COG2105">
    <property type="taxonomic scope" value="Bacteria"/>
</dbReference>
<accession>G5HPZ7</accession>
<dbReference type="AlphaFoldDB" id="G5HPZ7"/>
<protein>
    <submittedName>
        <fullName evidence="1">Uncharacterized protein</fullName>
    </submittedName>
</protein>
<gene>
    <name evidence="1" type="ORF">HMPREF9469_04659</name>
</gene>
<dbReference type="Proteomes" id="UP000003763">
    <property type="component" value="Unassembled WGS sequence"/>
</dbReference>
<dbReference type="HOGENOM" id="CLU_2354782_0_0_9"/>
<dbReference type="SUPFAM" id="SSF110857">
    <property type="entry name" value="Gamma-glutamyl cyclotransferase-like"/>
    <property type="match status" value="1"/>
</dbReference>
<organism evidence="1 2">
    <name type="scientific">[Clostridium] citroniae WAL-17108</name>
    <dbReference type="NCBI Taxonomy" id="742733"/>
    <lineage>
        <taxon>Bacteria</taxon>
        <taxon>Bacillati</taxon>
        <taxon>Bacillota</taxon>
        <taxon>Clostridia</taxon>
        <taxon>Lachnospirales</taxon>
        <taxon>Lachnospiraceae</taxon>
        <taxon>Enterocloster</taxon>
    </lineage>
</organism>
<dbReference type="InterPro" id="IPR036568">
    <property type="entry name" value="GGCT-like_sf"/>
</dbReference>
<dbReference type="EMBL" id="ADLJ01000039">
    <property type="protein sequence ID" value="EHE96416.1"/>
    <property type="molecule type" value="Genomic_DNA"/>
</dbReference>
<comment type="caution">
    <text evidence="1">The sequence shown here is derived from an EMBL/GenBank/DDBJ whole genome shotgun (WGS) entry which is preliminary data.</text>
</comment>
<sequence length="96" mass="10922">MSKVRIDIAYVSNPNLPQMAKCCPLARELGTFEIKNYKRFFCGSRTGSYTTIEPCEGRHVPVLRWTVGQNDEPALDRYEGYPICMKSMTVAIDGRQ</sequence>
<evidence type="ECO:0000313" key="1">
    <source>
        <dbReference type="EMBL" id="EHE96416.1"/>
    </source>
</evidence>
<dbReference type="RefSeq" id="WP_007867723.1">
    <property type="nucleotide sequence ID" value="NZ_JH376428.1"/>
</dbReference>
<dbReference type="Gene3D" id="3.10.490.10">
    <property type="entry name" value="Gamma-glutamyl cyclotransferase-like"/>
    <property type="match status" value="1"/>
</dbReference>